<dbReference type="Proteomes" id="UP000326659">
    <property type="component" value="Chromosome"/>
</dbReference>
<dbReference type="EMBL" id="CP043626">
    <property type="protein sequence ID" value="QEY73071.1"/>
    <property type="molecule type" value="Genomic_DNA"/>
</dbReference>
<keyword evidence="2" id="KW-0812">Transmembrane</keyword>
<feature type="region of interest" description="Disordered" evidence="1">
    <location>
        <begin position="212"/>
        <end position="231"/>
    </location>
</feature>
<evidence type="ECO:0008006" key="6">
    <source>
        <dbReference type="Google" id="ProtNLM"/>
    </source>
</evidence>
<feature type="transmembrane region" description="Helical" evidence="2">
    <location>
        <begin position="387"/>
        <end position="405"/>
    </location>
</feature>
<sequence>MIRACLLVVALLLAGQASAQDYYWFIQFSATERYQGDSPRAAFDAAMAGHWGGWAYEVTSTKWMSETDLRFTFRNRAPNSSSWTNIGAVLSASRLGDGCAAGKAYNTQTGECEVTKPTDAECKTRDPYTQIVQFSFVDGQAVISVDPEVKEQCIYEPGEPKNCTSTQCEFDMSPSGNDDMSDNPDNPDQQLQDYLDELAKKFDCVKTVNGTVGCTNAQQTPPDVDPEDKCFPGYSWSGTTCVATPGGPAENNNSGSGSGGGNNGGNTGGGSDGGSNPGTGGGDGGSDGDGNSGGGSDNGTDGGDGPSESLEQPKQGSWDDALAEWDAKVEEAKEQFRDKIKENADQLKGVFDLNLGEGGGKLPCDTFTVWKKPVTLCFTAYEEKLSYLRYALMFMASVLAAFAILKE</sequence>
<keyword evidence="2" id="KW-0472">Membrane</keyword>
<protein>
    <recommendedName>
        <fullName evidence="6">Attachment protein</fullName>
    </recommendedName>
</protein>
<accession>A0A9X7R525</accession>
<dbReference type="AlphaFoldDB" id="A0A9X7R525"/>
<evidence type="ECO:0000256" key="3">
    <source>
        <dbReference type="SAM" id="SignalP"/>
    </source>
</evidence>
<reference evidence="4 5" key="1">
    <citation type="submission" date="2019-09" db="EMBL/GenBank/DDBJ databases">
        <title>Prosopis cineraria nodule microbiome.</title>
        <authorList>
            <person name="Chaluvadi S.R."/>
            <person name="Ali R."/>
            <person name="Wang X."/>
        </authorList>
    </citation>
    <scope>NUCLEOTIDE SEQUENCE [LARGE SCALE GENOMIC DNA]</scope>
    <source>
        <strain evidence="4 5">BG1</strain>
    </source>
</reference>
<proteinExistence type="predicted"/>
<organism evidence="4 5">
    <name type="scientific">Pseudomonas denitrificans</name>
    <dbReference type="NCBI Taxonomy" id="43306"/>
    <lineage>
        <taxon>Bacteria</taxon>
        <taxon>Pseudomonadati</taxon>
        <taxon>Pseudomonadota</taxon>
        <taxon>Gammaproteobacteria</taxon>
        <taxon>Pseudomonadales</taxon>
        <taxon>Pseudomonadaceae</taxon>
        <taxon>Halopseudomonas</taxon>
    </lineage>
</organism>
<keyword evidence="5" id="KW-1185">Reference proteome</keyword>
<evidence type="ECO:0000313" key="5">
    <source>
        <dbReference type="Proteomes" id="UP000326659"/>
    </source>
</evidence>
<gene>
    <name evidence="4" type="ORF">F1C79_16500</name>
</gene>
<dbReference type="KEGG" id="pden:F1C79_16500"/>
<keyword evidence="3" id="KW-0732">Signal</keyword>
<feature type="compositionally biased region" description="Low complexity" evidence="1">
    <location>
        <begin position="171"/>
        <end position="190"/>
    </location>
</feature>
<evidence type="ECO:0000256" key="2">
    <source>
        <dbReference type="SAM" id="Phobius"/>
    </source>
</evidence>
<feature type="region of interest" description="Disordered" evidence="1">
    <location>
        <begin position="245"/>
        <end position="319"/>
    </location>
</feature>
<evidence type="ECO:0000256" key="1">
    <source>
        <dbReference type="SAM" id="MobiDB-lite"/>
    </source>
</evidence>
<feature type="compositionally biased region" description="Polar residues" evidence="1">
    <location>
        <begin position="212"/>
        <end position="221"/>
    </location>
</feature>
<evidence type="ECO:0000313" key="4">
    <source>
        <dbReference type="EMBL" id="QEY73071.1"/>
    </source>
</evidence>
<name>A0A9X7R525_PSEDE</name>
<feature type="signal peptide" evidence="3">
    <location>
        <begin position="1"/>
        <end position="19"/>
    </location>
</feature>
<feature type="compositionally biased region" description="Gly residues" evidence="1">
    <location>
        <begin position="256"/>
        <end position="305"/>
    </location>
</feature>
<dbReference type="OrthoDB" id="7033801at2"/>
<feature type="region of interest" description="Disordered" evidence="1">
    <location>
        <begin position="165"/>
        <end position="190"/>
    </location>
</feature>
<dbReference type="RefSeq" id="WP_151188022.1">
    <property type="nucleotide sequence ID" value="NZ_CP043626.1"/>
</dbReference>
<feature type="chain" id="PRO_5040732913" description="Attachment protein" evidence="3">
    <location>
        <begin position="20"/>
        <end position="407"/>
    </location>
</feature>
<keyword evidence="2" id="KW-1133">Transmembrane helix</keyword>